<organism evidence="1 2">
    <name type="scientific">Faecalicatena acetigenes</name>
    <dbReference type="NCBI Taxonomy" id="2981790"/>
    <lineage>
        <taxon>Bacteria</taxon>
        <taxon>Bacillati</taxon>
        <taxon>Bacillota</taxon>
        <taxon>Clostridia</taxon>
        <taxon>Lachnospirales</taxon>
        <taxon>Lachnospiraceae</taxon>
        <taxon>Faecalicatena</taxon>
    </lineage>
</organism>
<dbReference type="Proteomes" id="UP001652394">
    <property type="component" value="Unassembled WGS sequence"/>
</dbReference>
<dbReference type="RefSeq" id="WP_059068401.1">
    <property type="nucleotide sequence ID" value="NZ_JAOQJX010000002.1"/>
</dbReference>
<proteinExistence type="predicted"/>
<evidence type="ECO:0000313" key="2">
    <source>
        <dbReference type="Proteomes" id="UP001652394"/>
    </source>
</evidence>
<comment type="caution">
    <text evidence="1">The sequence shown here is derived from an EMBL/GenBank/DDBJ whole genome shotgun (WGS) entry which is preliminary data.</text>
</comment>
<sequence length="67" mass="7606">MSKVRIELNHEGMRNLLRSERVQEMLEKHASEMANKSGGKYEVYVAKTRAVAEVTGDDGNNNLLRVM</sequence>
<keyword evidence="2" id="KW-1185">Reference proteome</keyword>
<accession>A0ABT2T7U9</accession>
<dbReference type="EMBL" id="JAOQJX010000002">
    <property type="protein sequence ID" value="MCU6746344.1"/>
    <property type="molecule type" value="Genomic_DNA"/>
</dbReference>
<protein>
    <submittedName>
        <fullName evidence="1">Uncharacterized protein</fullName>
    </submittedName>
</protein>
<name>A0ABT2T7U9_9FIRM</name>
<evidence type="ECO:0000313" key="1">
    <source>
        <dbReference type="EMBL" id="MCU6746344.1"/>
    </source>
</evidence>
<reference evidence="1 2" key="1">
    <citation type="journal article" date="2021" name="ISME Commun">
        <title>Automated analysis of genomic sequences facilitates high-throughput and comprehensive description of bacteria.</title>
        <authorList>
            <person name="Hitch T.C.A."/>
        </authorList>
    </citation>
    <scope>NUCLEOTIDE SEQUENCE [LARGE SCALE GENOMIC DNA]</scope>
    <source>
        <strain evidence="1 2">H2_18</strain>
    </source>
</reference>
<gene>
    <name evidence="1" type="ORF">OCV51_01500</name>
</gene>